<reference evidence="8" key="1">
    <citation type="journal article" date="2020" name="mSystems">
        <title>Genome- and Community-Level Interaction Insights into Carbon Utilization and Element Cycling Functions of Hydrothermarchaeota in Hydrothermal Sediment.</title>
        <authorList>
            <person name="Zhou Z."/>
            <person name="Liu Y."/>
            <person name="Xu W."/>
            <person name="Pan J."/>
            <person name="Luo Z.H."/>
            <person name="Li M."/>
        </authorList>
    </citation>
    <scope>NUCLEOTIDE SEQUENCE [LARGE SCALE GENOMIC DNA]</scope>
    <source>
        <strain evidence="8">SpSt-132</strain>
    </source>
</reference>
<dbReference type="UniPathway" id="UPA00782"/>
<evidence type="ECO:0000256" key="4">
    <source>
        <dbReference type="ARBA" id="ARBA00013282"/>
    </source>
</evidence>
<dbReference type="AlphaFoldDB" id="A0A7C2V4I6"/>
<comment type="caution">
    <text evidence="8">The sequence shown here is derived from an EMBL/GenBank/DDBJ whole genome shotgun (WGS) entry which is preliminary data.</text>
</comment>
<dbReference type="InterPro" id="IPR000318">
    <property type="entry name" value="Nase_comp1_CS"/>
</dbReference>
<dbReference type="InterPro" id="IPR005975">
    <property type="entry name" value="Nase_Mo-Fe_CF"/>
</dbReference>
<dbReference type="SUPFAM" id="SSF53807">
    <property type="entry name" value="Helical backbone' metal receptor"/>
    <property type="match status" value="1"/>
</dbReference>
<dbReference type="EMBL" id="DSFP01000027">
    <property type="protein sequence ID" value="HEW45462.1"/>
    <property type="molecule type" value="Genomic_DNA"/>
</dbReference>
<name>A0A7C2V4I6_9AQUI</name>
<evidence type="ECO:0000259" key="7">
    <source>
        <dbReference type="Pfam" id="PF00148"/>
    </source>
</evidence>
<dbReference type="PANTHER" id="PTHR33712:SF7">
    <property type="entry name" value="LIGHT-INDEPENDENT PROTOCHLOROPHYLLIDE REDUCTASE SUBUNIT B"/>
    <property type="match status" value="1"/>
</dbReference>
<comment type="function">
    <text evidence="1">This protein may play a role in the biosynthesis of the prosthetic group of nitrogenase (FeMo cofactor).</text>
</comment>
<evidence type="ECO:0000256" key="2">
    <source>
        <dbReference type="ARBA" id="ARBA00005155"/>
    </source>
</evidence>
<protein>
    <recommendedName>
        <fullName evidence="4">Nitrogenase iron-molybdenum cofactor biosynthesis protein NifN</fullName>
    </recommendedName>
</protein>
<dbReference type="InterPro" id="IPR000510">
    <property type="entry name" value="Nase/OxRdtase_comp1"/>
</dbReference>
<accession>A0A7C2V4I6</accession>
<dbReference type="PANTHER" id="PTHR33712">
    <property type="entry name" value="LIGHT-INDEPENDENT PROTOCHLOROPHYLLIDE REDUCTASE SUBUNIT B"/>
    <property type="match status" value="1"/>
</dbReference>
<evidence type="ECO:0000256" key="3">
    <source>
        <dbReference type="ARBA" id="ARBA00011002"/>
    </source>
</evidence>
<dbReference type="Pfam" id="PF00148">
    <property type="entry name" value="Oxidored_nitro"/>
    <property type="match status" value="1"/>
</dbReference>
<dbReference type="Gene3D" id="6.10.250.1090">
    <property type="match status" value="1"/>
</dbReference>
<evidence type="ECO:0000256" key="1">
    <source>
        <dbReference type="ARBA" id="ARBA00003171"/>
    </source>
</evidence>
<dbReference type="NCBIfam" id="TIGR01285">
    <property type="entry name" value="nifN"/>
    <property type="match status" value="1"/>
</dbReference>
<dbReference type="PROSITE" id="PS00699">
    <property type="entry name" value="NITROGENASE_1_1"/>
    <property type="match status" value="1"/>
</dbReference>
<proteinExistence type="inferred from homology"/>
<dbReference type="Gene3D" id="3.40.50.1980">
    <property type="entry name" value="Nitrogenase molybdenum iron protein domain"/>
    <property type="match status" value="3"/>
</dbReference>
<organism evidence="8">
    <name type="scientific">Hydrogenobacter sp</name>
    <dbReference type="NCBI Taxonomy" id="2152829"/>
    <lineage>
        <taxon>Bacteria</taxon>
        <taxon>Pseudomonadati</taxon>
        <taxon>Aquificota</taxon>
        <taxon>Aquificia</taxon>
        <taxon>Aquificales</taxon>
        <taxon>Aquificaceae</taxon>
        <taxon>Hydrogenobacter</taxon>
    </lineage>
</organism>
<evidence type="ECO:0000313" key="8">
    <source>
        <dbReference type="EMBL" id="HEW45462.1"/>
    </source>
</evidence>
<evidence type="ECO:0000256" key="6">
    <source>
        <dbReference type="RuleBase" id="RU004021"/>
    </source>
</evidence>
<feature type="domain" description="Nitrogenase/oxidoreductase component 1" evidence="7">
    <location>
        <begin position="19"/>
        <end position="424"/>
    </location>
</feature>
<gene>
    <name evidence="8" type="primary">nifN</name>
    <name evidence="8" type="ORF">ENO47_02150</name>
</gene>
<comment type="similarity">
    <text evidence="3 6">Belongs to the NifD/NifK/NifE/NifN family.</text>
</comment>
<evidence type="ECO:0000256" key="5">
    <source>
        <dbReference type="ARBA" id="ARBA00023231"/>
    </source>
</evidence>
<comment type="pathway">
    <text evidence="2">Cofactor biosynthesis; Fe-Mo cofactor biosynthesis.</text>
</comment>
<dbReference type="InterPro" id="IPR050152">
    <property type="entry name" value="ChlB/BchB/BchZ"/>
</dbReference>
<sequence length="444" mass="49606">MAEIKVSRKACSVYPLKLSQPLGAIYALLGVKGSMPLVHGSQGCAAFAKTFLTRYFSENIPMQTTALSEIATVLGRDDELHIALKTIMEKHNPELVGVVTTGVSETRGDDTEGSVKRFKELYPDYVYKKIICISTPDYKGSFHDGYREALLSLVKGLVVQPYRKSYGYVNLLVSYALTAKDIDTLREVIESFGLKPIILPDLSSMDGACKGFSSITPDGTELKKIETMSSSMVTIAVGESTKEAGEYLEKKFMIPMFFFDSLLGIENFDRFIRLLMNISGKEPSANLRRWRDRLLDAMVDGHFYLTGKRAAVAGEPDVVYAMVDLLVRELGMEVPIAVVPTISEHIRSLPIENVLVGDLEDILLSKVDIDFVLGNTNLRHVAKKLKVPHYRVGLPIFDRLGHFLKGYVGYEGTANLVFELANLLMERDEEMSYEVPEHIKRRRA</sequence>
<dbReference type="GO" id="GO:0065003">
    <property type="term" value="P:protein-containing complex assembly"/>
    <property type="evidence" value="ECO:0007669"/>
    <property type="project" value="InterPro"/>
</dbReference>
<dbReference type="GO" id="GO:0016163">
    <property type="term" value="F:nitrogenase activity"/>
    <property type="evidence" value="ECO:0007669"/>
    <property type="project" value="InterPro"/>
</dbReference>
<keyword evidence="5 6" id="KW-0535">Nitrogen fixation</keyword>